<evidence type="ECO:0000313" key="10">
    <source>
        <dbReference type="Proteomes" id="UP001497392"/>
    </source>
</evidence>
<dbReference type="SUPFAM" id="SSF53756">
    <property type="entry name" value="UDP-Glycosyltransferase/glycogen phosphorylase"/>
    <property type="match status" value="1"/>
</dbReference>
<comment type="caution">
    <text evidence="9">The sequence shown here is derived from an EMBL/GenBank/DDBJ whole genome shotgun (WGS) entry which is preliminary data.</text>
</comment>
<evidence type="ECO:0000256" key="4">
    <source>
        <dbReference type="ARBA" id="ARBA00022528"/>
    </source>
</evidence>
<keyword evidence="10" id="KW-1185">Reference proteome</keyword>
<evidence type="ECO:0000256" key="5">
    <source>
        <dbReference type="ARBA" id="ARBA00022640"/>
    </source>
</evidence>
<evidence type="ECO:0000256" key="6">
    <source>
        <dbReference type="ARBA" id="ARBA00022679"/>
    </source>
</evidence>
<dbReference type="PANTHER" id="PTHR46132">
    <property type="entry name" value="DIGALACTOSYLDIACYLGLYCEROL SYNTHASE 2, CHLOROPLASTIC"/>
    <property type="match status" value="1"/>
</dbReference>
<evidence type="ECO:0000256" key="7">
    <source>
        <dbReference type="ARBA" id="ARBA00023136"/>
    </source>
</evidence>
<keyword evidence="5" id="KW-0934">Plastid</keyword>
<comment type="similarity">
    <text evidence="3">Belongs to the glycosyltransferase group 1 family. Glycosyltransferase 4 subfamily.</text>
</comment>
<accession>A0ABP1GEB8</accession>
<dbReference type="InterPro" id="IPR044525">
    <property type="entry name" value="DGDG1/2"/>
</dbReference>
<reference evidence="9 10" key="1">
    <citation type="submission" date="2024-06" db="EMBL/GenBank/DDBJ databases">
        <authorList>
            <person name="Kraege A."/>
            <person name="Thomma B."/>
        </authorList>
    </citation>
    <scope>NUCLEOTIDE SEQUENCE [LARGE SCALE GENOMIC DNA]</scope>
</reference>
<evidence type="ECO:0000313" key="9">
    <source>
        <dbReference type="EMBL" id="CAL5229068.1"/>
    </source>
</evidence>
<sequence>MEGATPASSPWSHNNGAGRSPFGSLSSSLGKKLGGSADNLMAMAAEAERKIKTEGERIKAEWQHTSNKLQASIHKRLQLPAGYDDWSCGLDGSKGDSSAHVGEQRRSRLRRVRTFGDFRRGSGAQTSHEHDESKGWDLAAAVNNALSRRPVPGPGTPLFLVPAPVSSLRDQQARIFQSDTARKVLNAPKQSLRTAKQTLENCQENLQTLGDLLHKTVAQSQSVHIQTRIPSPEAEPAMPLGSHNSSFATKRGVQTPVKSNPMEAVELNDLVNLEMSDGADEGADLLRSWFAGFLRSREIAEIDNVIQNEQGGSSSRRRREQREETELPMGPLQRETLRRRAEQQRRKRSSLREPGRKIAIYTTASLPWMTGTAVNPLLRAAYLAKEKHRNITLCVPWLAPQDQALVFPNGITFQRPEQQEEYVREWARKRTGLPCDFQIKFYPGRYAVEKCSILPVGDPTSYIPDKEADVAVLEEPEHLNWYHHGRRWTDKFQHVVGIIHTNYLDYAQREEGGAAKARGMSVVNQIVCRIHCHKIVKLSDAVQELPRSVTEFVHGVPESFLKVGEAKAKASEGGEPRFSKGAYFIGKAIWAKGYTELLNLVEKDGAIGEKNTAIDCYGYGDDLHELKATAAEKKLPVVFHGARDHLDPSIHEYRVFVNPSTSDVVATTTAEALAMGKWVVVADLPCNKFFKQFSNCLTYQTPDEFSEQLKTALEREPHPMRPEERRRLTWEDATERFLDVAELKPGERPNVWEEACDKLTWNAFNSISGLETVRVTVGAGTNTRDNPLNLAEFVPSKDAGGLFDNKLRGGARIQKAA</sequence>
<dbReference type="PANTHER" id="PTHR46132:SF1">
    <property type="entry name" value="DIGALACTOSYLDIACYLGLYCEROL SYNTHASE 2, CHLOROPLASTIC"/>
    <property type="match status" value="1"/>
</dbReference>
<keyword evidence="6" id="KW-0808">Transferase</keyword>
<feature type="compositionally biased region" description="Basic and acidic residues" evidence="8">
    <location>
        <begin position="335"/>
        <end position="352"/>
    </location>
</feature>
<comment type="subcellular location">
    <subcellularLocation>
        <location evidence="2">Membrane</location>
    </subcellularLocation>
    <subcellularLocation>
        <location evidence="1">Plastid</location>
        <location evidence="1">Chloroplast</location>
    </subcellularLocation>
</comment>
<keyword evidence="4" id="KW-0150">Chloroplast</keyword>
<evidence type="ECO:0000256" key="8">
    <source>
        <dbReference type="SAM" id="MobiDB-lite"/>
    </source>
</evidence>
<dbReference type="Gene3D" id="3.40.50.2000">
    <property type="entry name" value="Glycogen Phosphorylase B"/>
    <property type="match status" value="1"/>
</dbReference>
<keyword evidence="7" id="KW-0472">Membrane</keyword>
<organism evidence="9 10">
    <name type="scientific">Coccomyxa viridis</name>
    <dbReference type="NCBI Taxonomy" id="1274662"/>
    <lineage>
        <taxon>Eukaryota</taxon>
        <taxon>Viridiplantae</taxon>
        <taxon>Chlorophyta</taxon>
        <taxon>core chlorophytes</taxon>
        <taxon>Trebouxiophyceae</taxon>
        <taxon>Trebouxiophyceae incertae sedis</taxon>
        <taxon>Coccomyxaceae</taxon>
        <taxon>Coccomyxa</taxon>
    </lineage>
</organism>
<feature type="region of interest" description="Disordered" evidence="8">
    <location>
        <begin position="1"/>
        <end position="35"/>
    </location>
</feature>
<dbReference type="CDD" id="cd01635">
    <property type="entry name" value="Glycosyltransferase_GTB-type"/>
    <property type="match status" value="1"/>
</dbReference>
<name>A0ABP1GEB8_9CHLO</name>
<dbReference type="Pfam" id="PF13692">
    <property type="entry name" value="Glyco_trans_1_4"/>
    <property type="match status" value="1"/>
</dbReference>
<protein>
    <submittedName>
        <fullName evidence="9">G12319 protein</fullName>
    </submittedName>
</protein>
<evidence type="ECO:0000256" key="3">
    <source>
        <dbReference type="ARBA" id="ARBA00009481"/>
    </source>
</evidence>
<evidence type="ECO:0000256" key="1">
    <source>
        <dbReference type="ARBA" id="ARBA00004229"/>
    </source>
</evidence>
<dbReference type="EMBL" id="CAXHTA020000019">
    <property type="protein sequence ID" value="CAL5229068.1"/>
    <property type="molecule type" value="Genomic_DNA"/>
</dbReference>
<feature type="compositionally biased region" description="Low complexity" evidence="8">
    <location>
        <begin position="23"/>
        <end position="35"/>
    </location>
</feature>
<proteinExistence type="inferred from homology"/>
<gene>
    <name evidence="9" type="primary">g12319</name>
    <name evidence="9" type="ORF">VP750_LOCUS10974</name>
</gene>
<evidence type="ECO:0000256" key="2">
    <source>
        <dbReference type="ARBA" id="ARBA00004370"/>
    </source>
</evidence>
<feature type="region of interest" description="Disordered" evidence="8">
    <location>
        <begin position="305"/>
        <end position="352"/>
    </location>
</feature>
<feature type="compositionally biased region" description="Polar residues" evidence="8">
    <location>
        <begin position="1"/>
        <end position="17"/>
    </location>
</feature>
<dbReference type="Proteomes" id="UP001497392">
    <property type="component" value="Unassembled WGS sequence"/>
</dbReference>